<gene>
    <name evidence="8" type="ORF">BU14_0854s0002</name>
</gene>
<dbReference type="OrthoDB" id="6046at2759"/>
<keyword evidence="4" id="KW-1133">Transmembrane helix</keyword>
<keyword evidence="3" id="KW-0735">Signal-anchor</keyword>
<evidence type="ECO:0000256" key="2">
    <source>
        <dbReference type="ARBA" id="ARBA00022692"/>
    </source>
</evidence>
<keyword evidence="9" id="KW-1185">Reference proteome</keyword>
<keyword evidence="6" id="KW-0325">Glycoprotein</keyword>
<evidence type="ECO:0000313" key="9">
    <source>
        <dbReference type="Proteomes" id="UP000218209"/>
    </source>
</evidence>
<feature type="compositionally biased region" description="Gly residues" evidence="7">
    <location>
        <begin position="11"/>
        <end position="26"/>
    </location>
</feature>
<dbReference type="InterPro" id="IPR051292">
    <property type="entry name" value="Xyl/GlcA_transferase"/>
</dbReference>
<comment type="subcellular location">
    <subcellularLocation>
        <location evidence="1">Membrane</location>
        <topology evidence="1">Single-pass type II membrane protein</topology>
    </subcellularLocation>
</comment>
<accession>A0A1X6NPE2</accession>
<dbReference type="GO" id="GO:0015020">
    <property type="term" value="F:glucuronosyltransferase activity"/>
    <property type="evidence" value="ECO:0007669"/>
    <property type="project" value="TreeGrafter"/>
</dbReference>
<keyword evidence="5" id="KW-0472">Membrane</keyword>
<evidence type="ECO:0000256" key="5">
    <source>
        <dbReference type="ARBA" id="ARBA00023136"/>
    </source>
</evidence>
<dbReference type="AlphaFoldDB" id="A0A1X6NPE2"/>
<keyword evidence="2" id="KW-0812">Transmembrane</keyword>
<sequence>MQLVGPPPGPDGGDGDGVGGVSNGASGPHGGGLPINALRNVALRLVATDYVALLDVDLLPSTSLACLAGPAAGARLERLLPPGGRRGLVLPMFITDVGMAVPRTKAELLDQLAARVAAPYCLASQAGTAYDRWYRATAAAEARFVPGYEPYVALRAADAGAYDERFVGYGFNKVAWTWAAAVRGLRLYVHPSAFVVHANHADNAWVARIDRGGYLMTWRRYLAYVAEVATAETRE</sequence>
<feature type="region of interest" description="Disordered" evidence="7">
    <location>
        <begin position="1"/>
        <end position="26"/>
    </location>
</feature>
<evidence type="ECO:0000256" key="7">
    <source>
        <dbReference type="SAM" id="MobiDB-lite"/>
    </source>
</evidence>
<dbReference type="GO" id="GO:0035269">
    <property type="term" value="P:protein O-linked glycosylation via mannose"/>
    <property type="evidence" value="ECO:0007669"/>
    <property type="project" value="TreeGrafter"/>
</dbReference>
<name>A0A1X6NPE2_PORUM</name>
<dbReference type="GO" id="GO:0016020">
    <property type="term" value="C:membrane"/>
    <property type="evidence" value="ECO:0007669"/>
    <property type="project" value="UniProtKB-SubCell"/>
</dbReference>
<dbReference type="InterPro" id="IPR029044">
    <property type="entry name" value="Nucleotide-diphossugar_trans"/>
</dbReference>
<dbReference type="GO" id="GO:0042285">
    <property type="term" value="F:xylosyltransferase activity"/>
    <property type="evidence" value="ECO:0007669"/>
    <property type="project" value="TreeGrafter"/>
</dbReference>
<organism evidence="8 9">
    <name type="scientific">Porphyra umbilicalis</name>
    <name type="common">Purple laver</name>
    <name type="synonym">Red alga</name>
    <dbReference type="NCBI Taxonomy" id="2786"/>
    <lineage>
        <taxon>Eukaryota</taxon>
        <taxon>Rhodophyta</taxon>
        <taxon>Bangiophyceae</taxon>
        <taxon>Bangiales</taxon>
        <taxon>Bangiaceae</taxon>
        <taxon>Porphyra</taxon>
    </lineage>
</organism>
<evidence type="ECO:0000256" key="3">
    <source>
        <dbReference type="ARBA" id="ARBA00022968"/>
    </source>
</evidence>
<dbReference type="PANTHER" id="PTHR12270:SF52">
    <property type="entry name" value="GLYCOSYLTRANSFERASE-LIKE PROTEIN GNT13-RELATED"/>
    <property type="match status" value="1"/>
</dbReference>
<evidence type="ECO:0008006" key="10">
    <source>
        <dbReference type="Google" id="ProtNLM"/>
    </source>
</evidence>
<evidence type="ECO:0000313" key="8">
    <source>
        <dbReference type="EMBL" id="OSX70213.1"/>
    </source>
</evidence>
<dbReference type="Pfam" id="PF13896">
    <property type="entry name" value="Glyco_transf_49"/>
    <property type="match status" value="1"/>
</dbReference>
<dbReference type="Proteomes" id="UP000218209">
    <property type="component" value="Unassembled WGS sequence"/>
</dbReference>
<dbReference type="PANTHER" id="PTHR12270">
    <property type="entry name" value="GLYCOSYLTRANSFERASE-RELATED"/>
    <property type="match status" value="1"/>
</dbReference>
<evidence type="ECO:0000256" key="1">
    <source>
        <dbReference type="ARBA" id="ARBA00004606"/>
    </source>
</evidence>
<reference evidence="8 9" key="1">
    <citation type="submission" date="2017-03" db="EMBL/GenBank/DDBJ databases">
        <title>WGS assembly of Porphyra umbilicalis.</title>
        <authorList>
            <person name="Brawley S.H."/>
            <person name="Blouin N.A."/>
            <person name="Ficko-Blean E."/>
            <person name="Wheeler G.L."/>
            <person name="Lohr M."/>
            <person name="Goodson H.V."/>
            <person name="Jenkins J.W."/>
            <person name="Blaby-Haas C.E."/>
            <person name="Helliwell K.E."/>
            <person name="Chan C."/>
            <person name="Marriage T."/>
            <person name="Bhattacharya D."/>
            <person name="Klein A.S."/>
            <person name="Badis Y."/>
            <person name="Brodie J."/>
            <person name="Cao Y."/>
            <person name="Collen J."/>
            <person name="Dittami S.M."/>
            <person name="Gachon C.M."/>
            <person name="Green B.R."/>
            <person name="Karpowicz S."/>
            <person name="Kim J.W."/>
            <person name="Kudahl U."/>
            <person name="Lin S."/>
            <person name="Michel G."/>
            <person name="Mittag M."/>
            <person name="Olson B.J."/>
            <person name="Pangilinan J."/>
            <person name="Peng Y."/>
            <person name="Qiu H."/>
            <person name="Shu S."/>
            <person name="Singer J.T."/>
            <person name="Smith A.G."/>
            <person name="Sprecher B.N."/>
            <person name="Wagner V."/>
            <person name="Wang W."/>
            <person name="Wang Z.-Y."/>
            <person name="Yan J."/>
            <person name="Yarish C."/>
            <person name="Zoeuner-Riek S."/>
            <person name="Zhuang Y."/>
            <person name="Zou Y."/>
            <person name="Lindquist E.A."/>
            <person name="Grimwood J."/>
            <person name="Barry K."/>
            <person name="Rokhsar D.S."/>
            <person name="Schmutz J."/>
            <person name="Stiller J.W."/>
            <person name="Grossman A.R."/>
            <person name="Prochnik S.E."/>
        </authorList>
    </citation>
    <scope>NUCLEOTIDE SEQUENCE [LARGE SCALE GENOMIC DNA]</scope>
    <source>
        <strain evidence="8">4086291</strain>
    </source>
</reference>
<dbReference type="SUPFAM" id="SSF53448">
    <property type="entry name" value="Nucleotide-diphospho-sugar transferases"/>
    <property type="match status" value="1"/>
</dbReference>
<proteinExistence type="predicted"/>
<feature type="compositionally biased region" description="Pro residues" evidence="7">
    <location>
        <begin position="1"/>
        <end position="10"/>
    </location>
</feature>
<evidence type="ECO:0000256" key="6">
    <source>
        <dbReference type="ARBA" id="ARBA00023180"/>
    </source>
</evidence>
<protein>
    <recommendedName>
        <fullName evidence="10">Glycosyltransferase-like protein LARGE2</fullName>
    </recommendedName>
</protein>
<evidence type="ECO:0000256" key="4">
    <source>
        <dbReference type="ARBA" id="ARBA00022989"/>
    </source>
</evidence>
<dbReference type="EMBL" id="KV919293">
    <property type="protein sequence ID" value="OSX70213.1"/>
    <property type="molecule type" value="Genomic_DNA"/>
</dbReference>